<dbReference type="GO" id="GO:1901135">
    <property type="term" value="P:carbohydrate derivative metabolic process"/>
    <property type="evidence" value="ECO:0007669"/>
    <property type="project" value="InterPro"/>
</dbReference>
<comment type="caution">
    <text evidence="6">The sequence shown here is derived from an EMBL/GenBank/DDBJ whole genome shotgun (WGS) entry which is preliminary data.</text>
</comment>
<dbReference type="GO" id="GO:0003677">
    <property type="term" value="F:DNA binding"/>
    <property type="evidence" value="ECO:0007669"/>
    <property type="project" value="UniProtKB-KW"/>
</dbReference>
<dbReference type="PROSITE" id="PS51464">
    <property type="entry name" value="SIS"/>
    <property type="match status" value="1"/>
</dbReference>
<dbReference type="RefSeq" id="WP_075778195.1">
    <property type="nucleotide sequence ID" value="NZ_JAFFRN010000020.1"/>
</dbReference>
<proteinExistence type="predicted"/>
<dbReference type="PROSITE" id="PS51071">
    <property type="entry name" value="HTH_RPIR"/>
    <property type="match status" value="1"/>
</dbReference>
<sequence>MTNILYEIDNQYPYLTKNEKKIANYILNAPHHVVQMNSQDLAQELDTSPSSIIRFSKKVTEGGFHELKIGLSKYLPKETTVYNVELVDNESTASLKKKMHSRAKGALNNANEALNDKTIDRICDQFKQSNRIFIYGYGASFVVATDLYQKLSRIGMNVQLVQETHIFTTMLASCNSRDCVVFITNNGMQSEMQAIAKVVVDYHIPIITITSSSKNIISQMSDIVLDYGQSDENEMRMGATTSLFAQMFTIDILYYRYIALNYQSSLDFITQSKMALDNYRKHLSNIDFKH</sequence>
<dbReference type="SUPFAM" id="SSF46689">
    <property type="entry name" value="Homeodomain-like"/>
    <property type="match status" value="1"/>
</dbReference>
<evidence type="ECO:0000259" key="5">
    <source>
        <dbReference type="PROSITE" id="PS51464"/>
    </source>
</evidence>
<dbReference type="InterPro" id="IPR001347">
    <property type="entry name" value="SIS_dom"/>
</dbReference>
<dbReference type="Pfam" id="PF01418">
    <property type="entry name" value="HTH_6"/>
    <property type="match status" value="1"/>
</dbReference>
<dbReference type="STRING" id="1194526.A284_02950"/>
<keyword evidence="3" id="KW-0804">Transcription</keyword>
<evidence type="ECO:0000256" key="2">
    <source>
        <dbReference type="ARBA" id="ARBA00023125"/>
    </source>
</evidence>
<dbReference type="InterPro" id="IPR035472">
    <property type="entry name" value="RpiR-like_SIS"/>
</dbReference>
<dbReference type="PANTHER" id="PTHR30514">
    <property type="entry name" value="GLUCOKINASE"/>
    <property type="match status" value="1"/>
</dbReference>
<dbReference type="InterPro" id="IPR000281">
    <property type="entry name" value="HTH_RpiR"/>
</dbReference>
<reference evidence="6 7" key="1">
    <citation type="journal article" date="2016" name="Front. Microbiol.">
        <title>Comprehensive Phylogenetic Analysis of Bovine Non-aureus Staphylococci Species Based on Whole-Genome Sequencing.</title>
        <authorList>
            <person name="Naushad S."/>
            <person name="Barkema H.W."/>
            <person name="Luby C."/>
            <person name="Condas L.A."/>
            <person name="Nobrega D.B."/>
            <person name="Carson D.A."/>
            <person name="De Buck J."/>
        </authorList>
    </citation>
    <scope>NUCLEOTIDE SEQUENCE [LARGE SCALE GENOMIC DNA]</scope>
    <source>
        <strain evidence="6 7">SNUC 2993</strain>
    </source>
</reference>
<dbReference type="InterPro" id="IPR036388">
    <property type="entry name" value="WH-like_DNA-bd_sf"/>
</dbReference>
<dbReference type="InterPro" id="IPR009057">
    <property type="entry name" value="Homeodomain-like_sf"/>
</dbReference>
<dbReference type="AlphaFoldDB" id="A0A2T4Q3S2"/>
<accession>A0A2T4Q3S2</accession>
<dbReference type="InterPro" id="IPR046348">
    <property type="entry name" value="SIS_dom_sf"/>
</dbReference>
<dbReference type="CDD" id="cd05013">
    <property type="entry name" value="SIS_RpiR"/>
    <property type="match status" value="1"/>
</dbReference>
<organism evidence="6 7">
    <name type="scientific">Staphylococcus warneri</name>
    <dbReference type="NCBI Taxonomy" id="1292"/>
    <lineage>
        <taxon>Bacteria</taxon>
        <taxon>Bacillati</taxon>
        <taxon>Bacillota</taxon>
        <taxon>Bacilli</taxon>
        <taxon>Bacillales</taxon>
        <taxon>Staphylococcaceae</taxon>
        <taxon>Staphylococcus</taxon>
    </lineage>
</organism>
<evidence type="ECO:0000313" key="7">
    <source>
        <dbReference type="Proteomes" id="UP000240717"/>
    </source>
</evidence>
<evidence type="ECO:0000256" key="1">
    <source>
        <dbReference type="ARBA" id="ARBA00023015"/>
    </source>
</evidence>
<dbReference type="Gene3D" id="3.40.50.10490">
    <property type="entry name" value="Glucose-6-phosphate isomerase like protein, domain 1"/>
    <property type="match status" value="1"/>
</dbReference>
<protein>
    <submittedName>
        <fullName evidence="6">MurR/RpiR family transcriptional regulator</fullName>
    </submittedName>
</protein>
<evidence type="ECO:0000313" key="6">
    <source>
        <dbReference type="EMBL" id="PTI52566.1"/>
    </source>
</evidence>
<name>A0A2T4Q3S2_STAWA</name>
<dbReference type="GO" id="GO:0003700">
    <property type="term" value="F:DNA-binding transcription factor activity"/>
    <property type="evidence" value="ECO:0007669"/>
    <property type="project" value="InterPro"/>
</dbReference>
<dbReference type="PANTHER" id="PTHR30514:SF10">
    <property type="entry name" value="MURR_RPIR FAMILY TRANSCRIPTIONAL REGULATOR"/>
    <property type="match status" value="1"/>
</dbReference>
<dbReference type="InterPro" id="IPR047640">
    <property type="entry name" value="RpiR-like"/>
</dbReference>
<evidence type="ECO:0000256" key="3">
    <source>
        <dbReference type="ARBA" id="ARBA00023163"/>
    </source>
</evidence>
<keyword evidence="2" id="KW-0238">DNA-binding</keyword>
<dbReference type="Pfam" id="PF01380">
    <property type="entry name" value="SIS"/>
    <property type="match status" value="1"/>
</dbReference>
<evidence type="ECO:0000259" key="4">
    <source>
        <dbReference type="PROSITE" id="PS51071"/>
    </source>
</evidence>
<keyword evidence="1" id="KW-0805">Transcription regulation</keyword>
<dbReference type="Gene3D" id="1.10.10.10">
    <property type="entry name" value="Winged helix-like DNA-binding domain superfamily/Winged helix DNA-binding domain"/>
    <property type="match status" value="1"/>
</dbReference>
<dbReference type="Proteomes" id="UP000240717">
    <property type="component" value="Unassembled WGS sequence"/>
</dbReference>
<dbReference type="EMBL" id="PZEV01000002">
    <property type="protein sequence ID" value="PTI52566.1"/>
    <property type="molecule type" value="Genomic_DNA"/>
</dbReference>
<dbReference type="SUPFAM" id="SSF53697">
    <property type="entry name" value="SIS domain"/>
    <property type="match status" value="1"/>
</dbReference>
<feature type="domain" description="HTH rpiR-type" evidence="4">
    <location>
        <begin position="2"/>
        <end position="78"/>
    </location>
</feature>
<gene>
    <name evidence="6" type="ORF">BU085_01325</name>
</gene>
<feature type="domain" description="SIS" evidence="5">
    <location>
        <begin position="122"/>
        <end position="263"/>
    </location>
</feature>
<dbReference type="GO" id="GO:0097367">
    <property type="term" value="F:carbohydrate derivative binding"/>
    <property type="evidence" value="ECO:0007669"/>
    <property type="project" value="InterPro"/>
</dbReference>